<dbReference type="OrthoDB" id="5842624at2759"/>
<accession>A0A8J2Q0S3</accession>
<sequence length="149" mass="16791">MPPQRSLIAELLRKQTKAEQTECESSLGLQVQESSYYNLDLQVGDDVKLTQPITTSFSNTGDQSAENTQRNTYQHPLNNTKMIFHDFLKLSDSGSAELPTGRSRDSLNSHDALEIFAWNQKKKWENPGGSSTFGTTSEYCYCSNINQPY</sequence>
<evidence type="ECO:0000313" key="1">
    <source>
        <dbReference type="EMBL" id="CAG9535497.1"/>
    </source>
</evidence>
<organism evidence="1 2">
    <name type="scientific">Cercopithifilaria johnstoni</name>
    <dbReference type="NCBI Taxonomy" id="2874296"/>
    <lineage>
        <taxon>Eukaryota</taxon>
        <taxon>Metazoa</taxon>
        <taxon>Ecdysozoa</taxon>
        <taxon>Nematoda</taxon>
        <taxon>Chromadorea</taxon>
        <taxon>Rhabditida</taxon>
        <taxon>Spirurina</taxon>
        <taxon>Spiruromorpha</taxon>
        <taxon>Filarioidea</taxon>
        <taxon>Onchocercidae</taxon>
        <taxon>Cercopithifilaria</taxon>
    </lineage>
</organism>
<dbReference type="Proteomes" id="UP000746747">
    <property type="component" value="Unassembled WGS sequence"/>
</dbReference>
<comment type="caution">
    <text evidence="1">The sequence shown here is derived from an EMBL/GenBank/DDBJ whole genome shotgun (WGS) entry which is preliminary data.</text>
</comment>
<reference evidence="1" key="1">
    <citation type="submission" date="2021-09" db="EMBL/GenBank/DDBJ databases">
        <authorList>
            <consortium name="Pathogen Informatics"/>
        </authorList>
    </citation>
    <scope>NUCLEOTIDE SEQUENCE</scope>
</reference>
<proteinExistence type="predicted"/>
<evidence type="ECO:0000313" key="2">
    <source>
        <dbReference type="Proteomes" id="UP000746747"/>
    </source>
</evidence>
<name>A0A8J2Q0S3_9BILA</name>
<keyword evidence="2" id="KW-1185">Reference proteome</keyword>
<dbReference type="AlphaFoldDB" id="A0A8J2Q0S3"/>
<protein>
    <submittedName>
        <fullName evidence="1">Uncharacterized protein</fullName>
    </submittedName>
</protein>
<dbReference type="EMBL" id="CAKAEH010001381">
    <property type="protein sequence ID" value="CAG9535497.1"/>
    <property type="molecule type" value="Genomic_DNA"/>
</dbReference>
<gene>
    <name evidence="1" type="ORF">CJOHNSTONI_LOCUS5517</name>
</gene>